<feature type="transmembrane region" description="Helical" evidence="6">
    <location>
        <begin position="282"/>
        <end position="301"/>
    </location>
</feature>
<keyword evidence="8" id="KW-1185">Reference proteome</keyword>
<evidence type="ECO:0000256" key="6">
    <source>
        <dbReference type="SAM" id="Phobius"/>
    </source>
</evidence>
<proteinExistence type="predicted"/>
<name>A0ABT6Q1M3_9PROT</name>
<comment type="subcellular location">
    <subcellularLocation>
        <location evidence="1">Cell membrane</location>
        <topology evidence="1">Multi-pass membrane protein</topology>
    </subcellularLocation>
</comment>
<evidence type="ECO:0000256" key="1">
    <source>
        <dbReference type="ARBA" id="ARBA00004651"/>
    </source>
</evidence>
<comment type="caution">
    <text evidence="7">The sequence shown here is derived from an EMBL/GenBank/DDBJ whole genome shotgun (WGS) entry which is preliminary data.</text>
</comment>
<evidence type="ECO:0000256" key="2">
    <source>
        <dbReference type="ARBA" id="ARBA00022475"/>
    </source>
</evidence>
<evidence type="ECO:0000256" key="5">
    <source>
        <dbReference type="ARBA" id="ARBA00023136"/>
    </source>
</evidence>
<evidence type="ECO:0000256" key="3">
    <source>
        <dbReference type="ARBA" id="ARBA00022692"/>
    </source>
</evidence>
<dbReference type="Pfam" id="PF03739">
    <property type="entry name" value="LptF_LptG"/>
    <property type="match status" value="1"/>
</dbReference>
<dbReference type="InterPro" id="IPR005495">
    <property type="entry name" value="LptG/LptF_permease"/>
</dbReference>
<dbReference type="RefSeq" id="WP_281448118.1">
    <property type="nucleotide sequence ID" value="NZ_JASBAO010000001.1"/>
</dbReference>
<feature type="transmembrane region" description="Helical" evidence="6">
    <location>
        <begin position="60"/>
        <end position="85"/>
    </location>
</feature>
<dbReference type="Proteomes" id="UP001431634">
    <property type="component" value="Unassembled WGS sequence"/>
</dbReference>
<keyword evidence="2" id="KW-1003">Cell membrane</keyword>
<keyword evidence="5 6" id="KW-0472">Membrane</keyword>
<gene>
    <name evidence="7" type="ORF">QJV27_06455</name>
</gene>
<feature type="transmembrane region" description="Helical" evidence="6">
    <location>
        <begin position="338"/>
        <end position="362"/>
    </location>
</feature>
<feature type="transmembrane region" description="Helical" evidence="6">
    <location>
        <begin position="12"/>
        <end position="40"/>
    </location>
</feature>
<dbReference type="PANTHER" id="PTHR33529">
    <property type="entry name" value="SLR0882 PROTEIN-RELATED"/>
    <property type="match status" value="1"/>
</dbReference>
<organism evidence="7 8">
    <name type="scientific">Commensalibacter oyaizuii</name>
    <dbReference type="NCBI Taxonomy" id="3043873"/>
    <lineage>
        <taxon>Bacteria</taxon>
        <taxon>Pseudomonadati</taxon>
        <taxon>Pseudomonadota</taxon>
        <taxon>Alphaproteobacteria</taxon>
        <taxon>Acetobacterales</taxon>
        <taxon>Acetobacteraceae</taxon>
    </lineage>
</organism>
<evidence type="ECO:0000313" key="8">
    <source>
        <dbReference type="Proteomes" id="UP001431634"/>
    </source>
</evidence>
<keyword evidence="3 6" id="KW-0812">Transmembrane</keyword>
<dbReference type="PANTHER" id="PTHR33529:SF2">
    <property type="entry name" value="LIPOPOLYSACCHARIDE EXPORT SYSTEM PERMEASE PROTEIN LPTG"/>
    <property type="match status" value="1"/>
</dbReference>
<feature type="transmembrane region" description="Helical" evidence="6">
    <location>
        <begin position="106"/>
        <end position="125"/>
    </location>
</feature>
<protein>
    <submittedName>
        <fullName evidence="7">LptF/LptG family permease</fullName>
    </submittedName>
</protein>
<dbReference type="EMBL" id="JASBAO010000001">
    <property type="protein sequence ID" value="MDI2091007.1"/>
    <property type="molecule type" value="Genomic_DNA"/>
</dbReference>
<reference evidence="7" key="1">
    <citation type="submission" date="2023-05" db="EMBL/GenBank/DDBJ databases">
        <title>Whole genome sequence of Commensalibacter sp.</title>
        <authorList>
            <person name="Charoenyingcharoen P."/>
            <person name="Yukphan P."/>
        </authorList>
    </citation>
    <scope>NUCLEOTIDE SEQUENCE</scope>
    <source>
        <strain evidence="7">TBRC 16381</strain>
    </source>
</reference>
<sequence length="366" mass="41223">MTKSWFKKHTLIIYLSIKLLGTVLGTAILLTAIMEALALLDQMSVILERHLGIMGVVHYMALRLPLLFSSILPLSMLIGSIITLTQLTINNEITMLRSAGLSAVGLLKKLLPVTLFISVICFLFYDQITPKTELNLAIWWNKTNPTPEKGKSFYFYQKLDIINVDYIAYGGNKISGLTVIKRHDLSHLRSILTADSATYQDHQWILSNAKILEINPSIPLKFKKLTAYPDNIWPIEITPRTLVELSSPTIPQSIQSMFSQLSNVHPFRTPTNNLKTSIWERFFLPFTFVIMLVIAVPVTYIPPRAGFKSWLPIYCLGCGLLFIIFQEVLRALGKAGTLPAPVAIIPSFIIFLFATSTIILMIEEKQ</sequence>
<feature type="transmembrane region" description="Helical" evidence="6">
    <location>
        <begin position="313"/>
        <end position="332"/>
    </location>
</feature>
<keyword evidence="4 6" id="KW-1133">Transmembrane helix</keyword>
<accession>A0ABT6Q1M3</accession>
<evidence type="ECO:0000256" key="4">
    <source>
        <dbReference type="ARBA" id="ARBA00022989"/>
    </source>
</evidence>
<evidence type="ECO:0000313" key="7">
    <source>
        <dbReference type="EMBL" id="MDI2091007.1"/>
    </source>
</evidence>